<dbReference type="Gene3D" id="3.40.50.150">
    <property type="entry name" value="Vaccinia Virus protein VP39"/>
    <property type="match status" value="1"/>
</dbReference>
<evidence type="ECO:0000313" key="3">
    <source>
        <dbReference type="Proteomes" id="UP000248592"/>
    </source>
</evidence>
<evidence type="ECO:0000259" key="1">
    <source>
        <dbReference type="Pfam" id="PF08241"/>
    </source>
</evidence>
<keyword evidence="2" id="KW-0808">Transferase</keyword>
<dbReference type="Gene3D" id="3.40.50.2000">
    <property type="entry name" value="Glycogen Phosphorylase B"/>
    <property type="match status" value="1"/>
</dbReference>
<dbReference type="GO" id="GO:0008757">
    <property type="term" value="F:S-adenosylmethionine-dependent methyltransferase activity"/>
    <property type="evidence" value="ECO:0007669"/>
    <property type="project" value="InterPro"/>
</dbReference>
<keyword evidence="2" id="KW-0489">Methyltransferase</keyword>
<dbReference type="SUPFAM" id="SSF53335">
    <property type="entry name" value="S-adenosyl-L-methionine-dependent methyltransferases"/>
    <property type="match status" value="1"/>
</dbReference>
<proteinExistence type="predicted"/>
<organism evidence="2 3">
    <name type="scientific">Polynucleobacter paneuropaeus</name>
    <dbReference type="NCBI Taxonomy" id="2527775"/>
    <lineage>
        <taxon>Bacteria</taxon>
        <taxon>Pseudomonadati</taxon>
        <taxon>Pseudomonadota</taxon>
        <taxon>Betaproteobacteria</taxon>
        <taxon>Burkholderiales</taxon>
        <taxon>Burkholderiaceae</taxon>
        <taxon>Polynucleobacter</taxon>
    </lineage>
</organism>
<dbReference type="Pfam" id="PF08241">
    <property type="entry name" value="Methyltransf_11"/>
    <property type="match status" value="1"/>
</dbReference>
<dbReference type="SUPFAM" id="SSF53756">
    <property type="entry name" value="UDP-Glycosyltransferase/glycogen phosphorylase"/>
    <property type="match status" value="1"/>
</dbReference>
<dbReference type="Gene3D" id="1.25.40.10">
    <property type="entry name" value="Tetratricopeptide repeat domain"/>
    <property type="match status" value="1"/>
</dbReference>
<dbReference type="InterPro" id="IPR011990">
    <property type="entry name" value="TPR-like_helical_dom_sf"/>
</dbReference>
<dbReference type="AlphaFoldDB" id="A0A2Z4JSI5"/>
<feature type="domain" description="Methyltransferase type 11" evidence="1">
    <location>
        <begin position="26"/>
        <end position="104"/>
    </location>
</feature>
<dbReference type="GO" id="GO:0032259">
    <property type="term" value="P:methylation"/>
    <property type="evidence" value="ECO:0007669"/>
    <property type="project" value="UniProtKB-KW"/>
</dbReference>
<accession>A0A2Z4JSI5</accession>
<evidence type="ECO:0000313" key="2">
    <source>
        <dbReference type="EMBL" id="AWW49653.1"/>
    </source>
</evidence>
<name>A0A2Z4JSI5_9BURK</name>
<dbReference type="EMBL" id="CP030085">
    <property type="protein sequence ID" value="AWW49653.1"/>
    <property type="molecule type" value="Genomic_DNA"/>
</dbReference>
<gene>
    <name evidence="2" type="ORF">Pas1_04205</name>
</gene>
<protein>
    <submittedName>
        <fullName evidence="2">Methyltransferase type 11</fullName>
    </submittedName>
</protein>
<reference evidence="3" key="1">
    <citation type="submission" date="2018-06" db="EMBL/GenBank/DDBJ databases">
        <title>Description of a new Polynucleobacter species.</title>
        <authorList>
            <person name="Hahn M.W."/>
        </authorList>
    </citation>
    <scope>NUCLEOTIDE SEQUENCE [LARGE SCALE GENOMIC DNA]</scope>
    <source>
        <strain evidence="3">MG-25-Pas1-D2</strain>
    </source>
</reference>
<dbReference type="Proteomes" id="UP000248592">
    <property type="component" value="Chromosome"/>
</dbReference>
<dbReference type="InterPro" id="IPR013216">
    <property type="entry name" value="Methyltransf_11"/>
</dbReference>
<dbReference type="InterPro" id="IPR029063">
    <property type="entry name" value="SAM-dependent_MTases_sf"/>
</dbReference>
<dbReference type="CDD" id="cd02440">
    <property type="entry name" value="AdoMet_MTases"/>
    <property type="match status" value="1"/>
</dbReference>
<dbReference type="RefSeq" id="WP_112294583.1">
    <property type="nucleotide sequence ID" value="NZ_CBCSBS010000001.1"/>
</dbReference>
<dbReference type="SUPFAM" id="SSF48452">
    <property type="entry name" value="TPR-like"/>
    <property type="match status" value="1"/>
</dbReference>
<sequence>MNETSKASIRRRRDQSFVTRFFVGNGIDIGAGEDSLAQQLTRFTKIKSVRSWDVYDGDAQYLEGVLDDQFDFVYSSHCLEDLENPLEALKNWLRVTKPGGFLIVSVPDEDMYEHGIWPSIHNADHSWSFTISKSNPRMPKSIQVIDLIRQLSNVADCERIHLVSDHYEPTTQLIDQTLGIAECAIEIVLRKKLHGFRQLMDLAIACEQAGKFAEAMNYCQGAINLEPTQFEAINFATNLLSRSISAESALDAWDQYLQLKPTSYESQYFRALHLLSMGRYDEGFQARDPLVPDARRTPITPPVNYPRWEGQSLQGKRIAIWTEFGLGDEIMFARFASQFKDLGASLVALVCQKPLVALMAGLADVDLVVSSSQAENNKHIKDLDYWVFPHSIPAYYSLNKFGVPQKLPYIEVSAATKKKAALKLTAEKVNRLKVGLAYQGNPTHENDRLRSVFDLRSLAPIFKIQGIDWVILQNDNLEKINSDLKVFDDLEQASITIVGDKLGDLLDTAAICTQLDLVVSVDTAVAHLAGALNIPVFLLLPTFCDWRWGIDQTISSWYPKTEIFRQHITGLWNVPVERVATRLSEELAKLMPKQHK</sequence>